<feature type="coiled-coil region" evidence="1">
    <location>
        <begin position="2"/>
        <end position="29"/>
    </location>
</feature>
<dbReference type="EMBL" id="CADEPM010000001">
    <property type="protein sequence ID" value="CAB3398489.1"/>
    <property type="molecule type" value="Genomic_DNA"/>
</dbReference>
<protein>
    <submittedName>
        <fullName evidence="2">Uncharacterized protein</fullName>
    </submittedName>
</protein>
<dbReference type="InterPro" id="IPR011990">
    <property type="entry name" value="TPR-like_helical_dom_sf"/>
</dbReference>
<proteinExistence type="predicted"/>
<dbReference type="Gene3D" id="1.25.40.10">
    <property type="entry name" value="Tetratricopeptide repeat domain"/>
    <property type="match status" value="1"/>
</dbReference>
<accession>A0A8S1EG68</accession>
<dbReference type="OrthoDB" id="512473at2759"/>
<name>A0A8S1EG68_9PELO</name>
<dbReference type="PANTHER" id="PTHR16056">
    <property type="entry name" value="REGULATOR OF MICROTUBULE DYNAMICS PROTEIN"/>
    <property type="match status" value="1"/>
</dbReference>
<reference evidence="2 3" key="1">
    <citation type="submission" date="2020-04" db="EMBL/GenBank/DDBJ databases">
        <authorList>
            <person name="Laetsch R D."/>
            <person name="Stevens L."/>
            <person name="Kumar S."/>
            <person name="Blaxter L. M."/>
        </authorList>
    </citation>
    <scope>NUCLEOTIDE SEQUENCE [LARGE SCALE GENOMIC DNA]</scope>
</reference>
<dbReference type="GO" id="GO:0008017">
    <property type="term" value="F:microtubule binding"/>
    <property type="evidence" value="ECO:0007669"/>
    <property type="project" value="TreeGrafter"/>
</dbReference>
<keyword evidence="1" id="KW-0175">Coiled coil</keyword>
<gene>
    <name evidence="2" type="ORF">CBOVIS_LOCUS1759</name>
</gene>
<dbReference type="PANTHER" id="PTHR16056:SF20">
    <property type="entry name" value="C2H2-TYPE DOMAIN-CONTAINING PROTEIN-RELATED"/>
    <property type="match status" value="1"/>
</dbReference>
<dbReference type="Pfam" id="PF21033">
    <property type="entry name" value="RMD1-3"/>
    <property type="match status" value="1"/>
</dbReference>
<dbReference type="GO" id="GO:0005876">
    <property type="term" value="C:spindle microtubule"/>
    <property type="evidence" value="ECO:0007669"/>
    <property type="project" value="TreeGrafter"/>
</dbReference>
<dbReference type="SUPFAM" id="SSF48452">
    <property type="entry name" value="TPR-like"/>
    <property type="match status" value="1"/>
</dbReference>
<comment type="caution">
    <text evidence="2">The sequence shown here is derived from an EMBL/GenBank/DDBJ whole genome shotgun (WGS) entry which is preliminary data.</text>
</comment>
<evidence type="ECO:0000313" key="2">
    <source>
        <dbReference type="EMBL" id="CAB3398489.1"/>
    </source>
</evidence>
<dbReference type="Proteomes" id="UP000494206">
    <property type="component" value="Unassembled WGS sequence"/>
</dbReference>
<organism evidence="2 3">
    <name type="scientific">Caenorhabditis bovis</name>
    <dbReference type="NCBI Taxonomy" id="2654633"/>
    <lineage>
        <taxon>Eukaryota</taxon>
        <taxon>Metazoa</taxon>
        <taxon>Ecdysozoa</taxon>
        <taxon>Nematoda</taxon>
        <taxon>Chromadorea</taxon>
        <taxon>Rhabditida</taxon>
        <taxon>Rhabditina</taxon>
        <taxon>Rhabditomorpha</taxon>
        <taxon>Rhabditoidea</taxon>
        <taxon>Rhabditidae</taxon>
        <taxon>Peloderinae</taxon>
        <taxon>Caenorhabditis</taxon>
    </lineage>
</organism>
<evidence type="ECO:0000313" key="3">
    <source>
        <dbReference type="Proteomes" id="UP000494206"/>
    </source>
</evidence>
<dbReference type="InterPro" id="IPR049039">
    <property type="entry name" value="RMD1-3_a_helical_rpt"/>
</dbReference>
<dbReference type="AlphaFoldDB" id="A0A8S1EG68"/>
<dbReference type="GO" id="GO:0097431">
    <property type="term" value="C:mitotic spindle pole"/>
    <property type="evidence" value="ECO:0007669"/>
    <property type="project" value="TreeGrafter"/>
</dbReference>
<sequence length="316" mass="35400">MLEKLSQQIEEIANVVKNLEVEIRTARVAPSTGALKNVSFKIDDEKEHDGLQRITSYTSITSVSEYGDAPDSWNDSDSPTLSEPVCQLIEPQGFEDIDALFGTTKVKEGLVTLRKRYEGGEKSIDLLWRLAKLCSESANFEEKKKRQELIVEGKKYAVEAYEIDPNNFLAARWAALMSGKVTEYLGTKEKIEEGKRCKEYMDKALSLNSKDDSLLHLRGRWSLSVAQLGWLERKAAALLYSTPPTATIDEAITDLKACYEINPKWIDNLLYLGKAYIANGDKAAAKKYLEEALASPVRNDHEKESLAEVKALIAKC</sequence>
<dbReference type="GO" id="GO:0005739">
    <property type="term" value="C:mitochondrion"/>
    <property type="evidence" value="ECO:0007669"/>
    <property type="project" value="TreeGrafter"/>
</dbReference>
<evidence type="ECO:0000256" key="1">
    <source>
        <dbReference type="SAM" id="Coils"/>
    </source>
</evidence>
<keyword evidence="3" id="KW-1185">Reference proteome</keyword>